<dbReference type="EMBL" id="BSXT01001184">
    <property type="protein sequence ID" value="GMF39745.1"/>
    <property type="molecule type" value="Genomic_DNA"/>
</dbReference>
<comment type="caution">
    <text evidence="1">The sequence shown here is derived from an EMBL/GenBank/DDBJ whole genome shotgun (WGS) entry which is preliminary data.</text>
</comment>
<name>A0A9W7CTF8_9STRA</name>
<dbReference type="Proteomes" id="UP001165121">
    <property type="component" value="Unassembled WGS sequence"/>
</dbReference>
<organism evidence="1 2">
    <name type="scientific">Phytophthora fragariaefolia</name>
    <dbReference type="NCBI Taxonomy" id="1490495"/>
    <lineage>
        <taxon>Eukaryota</taxon>
        <taxon>Sar</taxon>
        <taxon>Stramenopiles</taxon>
        <taxon>Oomycota</taxon>
        <taxon>Peronosporomycetes</taxon>
        <taxon>Peronosporales</taxon>
        <taxon>Peronosporaceae</taxon>
        <taxon>Phytophthora</taxon>
    </lineage>
</organism>
<keyword evidence="2" id="KW-1185">Reference proteome</keyword>
<dbReference type="AlphaFoldDB" id="A0A9W7CTF8"/>
<proteinExistence type="predicted"/>
<evidence type="ECO:0000313" key="1">
    <source>
        <dbReference type="EMBL" id="GMF39745.1"/>
    </source>
</evidence>
<reference evidence="1" key="1">
    <citation type="submission" date="2023-04" db="EMBL/GenBank/DDBJ databases">
        <title>Phytophthora fragariaefolia NBRC 109709.</title>
        <authorList>
            <person name="Ichikawa N."/>
            <person name="Sato H."/>
            <person name="Tonouchi N."/>
        </authorList>
    </citation>
    <scope>NUCLEOTIDE SEQUENCE</scope>
    <source>
        <strain evidence="1">NBRC 109709</strain>
    </source>
</reference>
<accession>A0A9W7CTF8</accession>
<gene>
    <name evidence="1" type="ORF">Pfra01_001192700</name>
</gene>
<evidence type="ECO:0000313" key="2">
    <source>
        <dbReference type="Proteomes" id="UP001165121"/>
    </source>
</evidence>
<protein>
    <submittedName>
        <fullName evidence="1">Unnamed protein product</fullName>
    </submittedName>
</protein>
<sequence>MQNSMKAATAVKMPSDTVSFKSVRKGTIATASGSGQAFKAAVVVERSTTSKTSNTSKVTRVIQHCGCVHQVG</sequence>